<dbReference type="Proteomes" id="UP001244011">
    <property type="component" value="Unassembled WGS sequence"/>
</dbReference>
<evidence type="ECO:0000256" key="1">
    <source>
        <dbReference type="SAM" id="MobiDB-lite"/>
    </source>
</evidence>
<dbReference type="EMBL" id="MU839049">
    <property type="protein sequence ID" value="KAK1761844.1"/>
    <property type="molecule type" value="Genomic_DNA"/>
</dbReference>
<sequence length="325" mass="35263">MQRTNSSPGSLGMHASSKFHPHRTNLFPHHLDSILHHPAPISMAQSCRPLTTRLVLTTFRNRPLALDLGCCQVTVISRLGLRGLIWILYHWHPLIYHPLLPNWPLPNRLLSYDHPFSYLCLPSLSSRVRVSPTARTHHLSPTAPRLPPLDNNNNNNNNPRPQSECHYPPWLRPTLPVGLNPINISNARWGAAQTPTTAKKAYATTSAQCTGSAATLAASPSASAPRGVGSGTTHPRTASDRNPISAAAGPPTTGATITCGTYAGASRRAGAYTFAPTACRDTIPLRRENISSMWRGVKGGQGDRGATEDNQTRHGTRLGYDWSVG</sequence>
<organism evidence="2 3">
    <name type="scientific">Phialemonium atrogriseum</name>
    <dbReference type="NCBI Taxonomy" id="1093897"/>
    <lineage>
        <taxon>Eukaryota</taxon>
        <taxon>Fungi</taxon>
        <taxon>Dikarya</taxon>
        <taxon>Ascomycota</taxon>
        <taxon>Pezizomycotina</taxon>
        <taxon>Sordariomycetes</taxon>
        <taxon>Sordariomycetidae</taxon>
        <taxon>Cephalothecales</taxon>
        <taxon>Cephalothecaceae</taxon>
        <taxon>Phialemonium</taxon>
    </lineage>
</organism>
<comment type="caution">
    <text evidence="2">The sequence shown here is derived from an EMBL/GenBank/DDBJ whole genome shotgun (WGS) entry which is preliminary data.</text>
</comment>
<dbReference type="AlphaFoldDB" id="A0AAJ0BP20"/>
<proteinExistence type="predicted"/>
<feature type="region of interest" description="Disordered" evidence="1">
    <location>
        <begin position="295"/>
        <end position="325"/>
    </location>
</feature>
<feature type="region of interest" description="Disordered" evidence="1">
    <location>
        <begin position="218"/>
        <end position="253"/>
    </location>
</feature>
<gene>
    <name evidence="2" type="ORF">QBC33DRAFT_317185</name>
</gene>
<reference evidence="2" key="1">
    <citation type="submission" date="2023-06" db="EMBL/GenBank/DDBJ databases">
        <title>Genome-scale phylogeny and comparative genomics of the fungal order Sordariales.</title>
        <authorList>
            <consortium name="Lawrence Berkeley National Laboratory"/>
            <person name="Hensen N."/>
            <person name="Bonometti L."/>
            <person name="Westerberg I."/>
            <person name="Brannstrom I.O."/>
            <person name="Guillou S."/>
            <person name="Cros-Aarteil S."/>
            <person name="Calhoun S."/>
            <person name="Haridas S."/>
            <person name="Kuo A."/>
            <person name="Mondo S."/>
            <person name="Pangilinan J."/>
            <person name="Riley R."/>
            <person name="Labutti K."/>
            <person name="Andreopoulos B."/>
            <person name="Lipzen A."/>
            <person name="Chen C."/>
            <person name="Yanf M."/>
            <person name="Daum C."/>
            <person name="Ng V."/>
            <person name="Clum A."/>
            <person name="Steindorff A."/>
            <person name="Ohm R."/>
            <person name="Martin F."/>
            <person name="Silar P."/>
            <person name="Natvig D."/>
            <person name="Lalanne C."/>
            <person name="Gautier V."/>
            <person name="Ament-Velasquez S.L."/>
            <person name="Kruys A."/>
            <person name="Hutchinson M.I."/>
            <person name="Powell A.J."/>
            <person name="Barry K."/>
            <person name="Miller A.N."/>
            <person name="Grigoriev I.V."/>
            <person name="Debuchy R."/>
            <person name="Gladieux P."/>
            <person name="Thoren M.H."/>
            <person name="Johannesson H."/>
        </authorList>
    </citation>
    <scope>NUCLEOTIDE SEQUENCE</scope>
    <source>
        <strain evidence="2">8032-3</strain>
    </source>
</reference>
<evidence type="ECO:0000313" key="3">
    <source>
        <dbReference type="Proteomes" id="UP001244011"/>
    </source>
</evidence>
<evidence type="ECO:0000313" key="2">
    <source>
        <dbReference type="EMBL" id="KAK1761844.1"/>
    </source>
</evidence>
<accession>A0AAJ0BP20</accession>
<name>A0AAJ0BP20_9PEZI</name>
<feature type="compositionally biased region" description="Polar residues" evidence="1">
    <location>
        <begin position="232"/>
        <end position="242"/>
    </location>
</feature>
<dbReference type="RefSeq" id="XP_060278057.1">
    <property type="nucleotide sequence ID" value="XM_060423550.1"/>
</dbReference>
<keyword evidence="3" id="KW-1185">Reference proteome</keyword>
<feature type="compositionally biased region" description="Low complexity" evidence="1">
    <location>
        <begin position="218"/>
        <end position="227"/>
    </location>
</feature>
<dbReference type="GeneID" id="85306737"/>
<protein>
    <submittedName>
        <fullName evidence="2">Uncharacterized protein</fullName>
    </submittedName>
</protein>
<feature type="region of interest" description="Disordered" evidence="1">
    <location>
        <begin position="132"/>
        <end position="167"/>
    </location>
</feature>